<organism evidence="1 2">
    <name type="scientific">Candidatus Megaera venefica</name>
    <dbReference type="NCBI Taxonomy" id="2055910"/>
    <lineage>
        <taxon>Bacteria</taxon>
        <taxon>Pseudomonadati</taxon>
        <taxon>Pseudomonadota</taxon>
        <taxon>Alphaproteobacteria</taxon>
        <taxon>Rickettsiales</taxon>
        <taxon>Rickettsiaceae</taxon>
        <taxon>Candidatus Megaera</taxon>
    </lineage>
</organism>
<dbReference type="Proteomes" id="UP001291687">
    <property type="component" value="Unassembled WGS sequence"/>
</dbReference>
<evidence type="ECO:0000313" key="1">
    <source>
        <dbReference type="EMBL" id="MEA0971717.1"/>
    </source>
</evidence>
<gene>
    <name evidence="1" type="ORF">Megvenef_01703</name>
</gene>
<dbReference type="RefSeq" id="WP_322777636.1">
    <property type="nucleotide sequence ID" value="NZ_JARJFB010000231.1"/>
</dbReference>
<reference evidence="1 2" key="1">
    <citation type="submission" date="2023-03" db="EMBL/GenBank/DDBJ databases">
        <title>Host association and intracellularity evolved multiple times independently in the Rickettsiales.</title>
        <authorList>
            <person name="Castelli M."/>
            <person name="Nardi T."/>
            <person name="Gammuto L."/>
            <person name="Bellinzona G."/>
            <person name="Sabaneyeva E."/>
            <person name="Potekhin A."/>
            <person name="Serra V."/>
            <person name="Petroni G."/>
            <person name="Sassera D."/>
        </authorList>
    </citation>
    <scope>NUCLEOTIDE SEQUENCE [LARGE SCALE GENOMIC DNA]</scope>
    <source>
        <strain evidence="1 2">Sr 2-6</strain>
    </source>
</reference>
<comment type="caution">
    <text evidence="1">The sequence shown here is derived from an EMBL/GenBank/DDBJ whole genome shotgun (WGS) entry which is preliminary data.</text>
</comment>
<dbReference type="EMBL" id="JARJFB010000231">
    <property type="protein sequence ID" value="MEA0971717.1"/>
    <property type="molecule type" value="Genomic_DNA"/>
</dbReference>
<evidence type="ECO:0000313" key="2">
    <source>
        <dbReference type="Proteomes" id="UP001291687"/>
    </source>
</evidence>
<proteinExistence type="predicted"/>
<keyword evidence="2" id="KW-1185">Reference proteome</keyword>
<sequence length="334" mass="37919">MKLILLVACAREGKIQPCKIVQISNTKPEPAPQEPIIEVPTLATGYMNEPAKVYQTNEIRSEATEVVTNSHGLETQPSTDCRQLESQALAAEKELYQSHKNRESSSGISLLQEIPFLTNLLAKPDTETTEIQEEVTPMKAQQIPLEPERNMEFELSGAIFKSFGNVRSNEIMDHCKFIMINPNKLGVQVSNGFSLSANDKETLKACIHQVYGNNINIVSSAVVKITQPETKFLQEPPKQPNCQRWEQFKKELLKYFPEKTSDHILAAWFDKLRVSEDAPNNRIILTGSTFYVDSVYSRFQSSIESVVKKNKITLELHYENNSQRPIIYKPNGWF</sequence>
<accession>A0ABU5NEW4</accession>
<name>A0ABU5NEW4_9RICK</name>
<protein>
    <submittedName>
        <fullName evidence="1">Uncharacterized protein</fullName>
    </submittedName>
</protein>